<organism evidence="2 3">
    <name type="scientific">Vibrio hangzhouensis</name>
    <dbReference type="NCBI Taxonomy" id="462991"/>
    <lineage>
        <taxon>Bacteria</taxon>
        <taxon>Pseudomonadati</taxon>
        <taxon>Pseudomonadota</taxon>
        <taxon>Gammaproteobacteria</taxon>
        <taxon>Vibrionales</taxon>
        <taxon>Vibrionaceae</taxon>
        <taxon>Vibrio</taxon>
    </lineage>
</organism>
<dbReference type="Proteomes" id="UP000236721">
    <property type="component" value="Unassembled WGS sequence"/>
</dbReference>
<keyword evidence="3" id="KW-1185">Reference proteome</keyword>
<evidence type="ECO:0000256" key="1">
    <source>
        <dbReference type="SAM" id="Phobius"/>
    </source>
</evidence>
<dbReference type="OrthoDB" id="1120077at2"/>
<accession>A0A1H5WAQ3</accession>
<keyword evidence="1" id="KW-0472">Membrane</keyword>
<feature type="transmembrane region" description="Helical" evidence="1">
    <location>
        <begin position="225"/>
        <end position="245"/>
    </location>
</feature>
<keyword evidence="1" id="KW-0812">Transmembrane</keyword>
<proteinExistence type="predicted"/>
<evidence type="ECO:0008006" key="4">
    <source>
        <dbReference type="Google" id="ProtNLM"/>
    </source>
</evidence>
<feature type="transmembrane region" description="Helical" evidence="1">
    <location>
        <begin position="315"/>
        <end position="332"/>
    </location>
</feature>
<dbReference type="RefSeq" id="WP_103879689.1">
    <property type="nucleotide sequence ID" value="NZ_FNVG01000005.1"/>
</dbReference>
<dbReference type="AlphaFoldDB" id="A0A1H5WAQ3"/>
<feature type="transmembrane region" description="Helical" evidence="1">
    <location>
        <begin position="146"/>
        <end position="179"/>
    </location>
</feature>
<feature type="transmembrane region" description="Helical" evidence="1">
    <location>
        <begin position="113"/>
        <end position="134"/>
    </location>
</feature>
<evidence type="ECO:0000313" key="3">
    <source>
        <dbReference type="Proteomes" id="UP000236721"/>
    </source>
</evidence>
<sequence length="354" mass="39946">MKLSKREGRIVGSAIDEWLETGVITQSDSEKLKASYQVTSVDWSLIAKYSFWVAIVCVVFSVLSVLLDEWLIALIQNVFDAPDLAKSGFFAVVSAMFYYSGVRRKSIFPDKAFSNEALFVLGIVSTAIAIFFIGQVIETDSLTKLILLAAIVYGILGLWIPSLIVWLCALLALACWFGIETYQWDKSGYFLGLNFPLRFVGFGGMLITAAVYAQRKWPAKEDFAVTTRALGLAVFFFSLWVVSIFGNYSELAEWSQITQLSLLNWSVLLLMSSVAALYFGIKFDDELSRGFGLIFIFINLYTRFVEYFWEGTHKALFFAVLAASFWFFGTRAEKIYRLGSRKMPKSDDVSRGHK</sequence>
<name>A0A1H5WAQ3_9VIBR</name>
<protein>
    <recommendedName>
        <fullName evidence="4">DUF2157 domain-containing protein</fullName>
    </recommendedName>
</protein>
<feature type="transmembrane region" description="Helical" evidence="1">
    <location>
        <begin position="84"/>
        <end position="101"/>
    </location>
</feature>
<feature type="transmembrane region" description="Helical" evidence="1">
    <location>
        <begin position="257"/>
        <end position="279"/>
    </location>
</feature>
<reference evidence="3" key="1">
    <citation type="submission" date="2016-10" db="EMBL/GenBank/DDBJ databases">
        <authorList>
            <person name="Varghese N."/>
            <person name="Submissions S."/>
        </authorList>
    </citation>
    <scope>NUCLEOTIDE SEQUENCE [LARGE SCALE GENOMIC DNA]</scope>
    <source>
        <strain evidence="3">CGMCC 1.7062</strain>
    </source>
</reference>
<keyword evidence="1" id="KW-1133">Transmembrane helix</keyword>
<feature type="transmembrane region" description="Helical" evidence="1">
    <location>
        <begin position="49"/>
        <end position="72"/>
    </location>
</feature>
<dbReference type="EMBL" id="FNVG01000005">
    <property type="protein sequence ID" value="SEF96251.1"/>
    <property type="molecule type" value="Genomic_DNA"/>
</dbReference>
<evidence type="ECO:0000313" key="2">
    <source>
        <dbReference type="EMBL" id="SEF96251.1"/>
    </source>
</evidence>
<feature type="transmembrane region" description="Helical" evidence="1">
    <location>
        <begin position="191"/>
        <end position="213"/>
    </location>
</feature>
<gene>
    <name evidence="2" type="ORF">SAMN04488244_105187</name>
</gene>